<dbReference type="Pfam" id="PF14223">
    <property type="entry name" value="Retrotran_gag_2"/>
    <property type="match status" value="1"/>
</dbReference>
<dbReference type="Proteomes" id="UP001165090">
    <property type="component" value="Unassembled WGS sequence"/>
</dbReference>
<sequence length="117" mass="13645">MKDPGMQSSPMLFGRKEYAVVKQAVLTQLKKKTCSKAIDSDEDRRDQVSEMAEERAYGIISEFLDPMDRPQYEECESAWDLWEAIRETYEQVTKASVMEIFHKLKNFKMLPNESIQA</sequence>
<organism evidence="1 2">
    <name type="scientific">Volvox africanus</name>
    <dbReference type="NCBI Taxonomy" id="51714"/>
    <lineage>
        <taxon>Eukaryota</taxon>
        <taxon>Viridiplantae</taxon>
        <taxon>Chlorophyta</taxon>
        <taxon>core chlorophytes</taxon>
        <taxon>Chlorophyceae</taxon>
        <taxon>CS clade</taxon>
        <taxon>Chlamydomonadales</taxon>
        <taxon>Volvocaceae</taxon>
        <taxon>Volvox</taxon>
    </lineage>
</organism>
<name>A0ABQ5SMJ8_9CHLO</name>
<comment type="caution">
    <text evidence="1">The sequence shown here is derived from an EMBL/GenBank/DDBJ whole genome shotgun (WGS) entry which is preliminary data.</text>
</comment>
<accession>A0ABQ5SMJ8</accession>
<keyword evidence="2" id="KW-1185">Reference proteome</keyword>
<evidence type="ECO:0000313" key="1">
    <source>
        <dbReference type="EMBL" id="GLI70627.1"/>
    </source>
</evidence>
<evidence type="ECO:0000313" key="2">
    <source>
        <dbReference type="Proteomes" id="UP001165090"/>
    </source>
</evidence>
<protein>
    <submittedName>
        <fullName evidence="1">Uncharacterized protein</fullName>
    </submittedName>
</protein>
<dbReference type="EMBL" id="BSDZ01000094">
    <property type="protein sequence ID" value="GLI70627.1"/>
    <property type="molecule type" value="Genomic_DNA"/>
</dbReference>
<proteinExistence type="predicted"/>
<gene>
    <name evidence="1" type="ORF">VaNZ11_015561</name>
</gene>
<reference evidence="1 2" key="1">
    <citation type="journal article" date="2023" name="IScience">
        <title>Expanded male sex-determining region conserved during the evolution of homothallism in the green alga Volvox.</title>
        <authorList>
            <person name="Yamamoto K."/>
            <person name="Matsuzaki R."/>
            <person name="Mahakham W."/>
            <person name="Heman W."/>
            <person name="Sekimoto H."/>
            <person name="Kawachi M."/>
            <person name="Minakuchi Y."/>
            <person name="Toyoda A."/>
            <person name="Nozaki H."/>
        </authorList>
    </citation>
    <scope>NUCLEOTIDE SEQUENCE [LARGE SCALE GENOMIC DNA]</scope>
    <source>
        <strain evidence="1 2">NIES-4468</strain>
    </source>
</reference>